<gene>
    <name evidence="1" type="ORF">Eint_040082</name>
</gene>
<dbReference type="Proteomes" id="UP000002313">
    <property type="component" value="Chromosome IV"/>
</dbReference>
<dbReference type="EMBL" id="CP001945">
    <property type="protein sequence ID" value="AHL30085.1"/>
    <property type="molecule type" value="Genomic_DNA"/>
</dbReference>
<protein>
    <submittedName>
        <fullName evidence="1">Uncharacterized protein</fullName>
    </submittedName>
</protein>
<reference evidence="1 2" key="2">
    <citation type="journal article" date="2012" name="Proc. Natl. Acad. Sci. U.S.A.">
        <title>Gain and loss of multiple functionally related, horizontally transferred genes in the reduced genomes of two microsporidian parasites.</title>
        <authorList>
            <person name="Pombert J.-F."/>
            <person name="Selman M."/>
            <person name="Burki F."/>
            <person name="Bardell F.T."/>
            <person name="Farinelli L."/>
            <person name="Solter L.F."/>
            <person name="Whitman D.W."/>
            <person name="Weiss L.M."/>
            <person name="Corradi N."/>
            <person name="Keeling P.J."/>
        </authorList>
    </citation>
    <scope>NUCLEOTIDE SEQUENCE [LARGE SCALE GENOMIC DNA]</scope>
    <source>
        <strain evidence="1 2">ATCC 50506</strain>
    </source>
</reference>
<dbReference type="AlphaFoldDB" id="W8PKE5"/>
<keyword evidence="2" id="KW-1185">Reference proteome</keyword>
<name>W8PKE5_ENCIT</name>
<dbReference type="KEGG" id="ein:Eint_040082"/>
<organism evidence="1 2">
    <name type="scientific">Encephalitozoon intestinalis (strain ATCC 50506)</name>
    <name type="common">Microsporidian parasite</name>
    <name type="synonym">Septata intestinalis</name>
    <dbReference type="NCBI Taxonomy" id="876142"/>
    <lineage>
        <taxon>Eukaryota</taxon>
        <taxon>Fungi</taxon>
        <taxon>Fungi incertae sedis</taxon>
        <taxon>Microsporidia</taxon>
        <taxon>Unikaryonidae</taxon>
        <taxon>Encephalitozoon</taxon>
    </lineage>
</organism>
<sequence>MEEDESLFDKINEAEMEADIKLAMNNHKIPEIKPIEEFILSYNGIFQNLEELKKD</sequence>
<dbReference type="RefSeq" id="XP_009161830.1">
    <property type="nucleotide sequence ID" value="XM_009163566.1"/>
</dbReference>
<reference evidence="1 2" key="1">
    <citation type="journal article" date="2010" name="Nat. Commun.">
        <title>The complete sequence of the smallest known nuclear genome from the microsporidian Encephalitozoon intestinalis.</title>
        <authorList>
            <person name="Corradi N."/>
            <person name="Pombert J.-F."/>
            <person name="Farinelli L."/>
            <person name="Didier E.S."/>
            <person name="Keeling P.J."/>
        </authorList>
    </citation>
    <scope>NUCLEOTIDE SEQUENCE [LARGE SCALE GENOMIC DNA]</scope>
    <source>
        <strain evidence="1 2">ATCC 50506</strain>
    </source>
</reference>
<dbReference type="GeneID" id="20314016"/>
<dbReference type="HOGENOM" id="CLU_3032323_0_0_1"/>
<dbReference type="VEuPathDB" id="MicrosporidiaDB:Eint_040082"/>
<evidence type="ECO:0000313" key="1">
    <source>
        <dbReference type="EMBL" id="AHL30085.1"/>
    </source>
</evidence>
<evidence type="ECO:0000313" key="2">
    <source>
        <dbReference type="Proteomes" id="UP000002313"/>
    </source>
</evidence>
<accession>W8PKE5</accession>
<proteinExistence type="predicted"/>